<comment type="caution">
    <text evidence="13">The sequence shown here is derived from an EMBL/GenBank/DDBJ whole genome shotgun (WGS) entry which is preliminary data.</text>
</comment>
<proteinExistence type="inferred from homology"/>
<evidence type="ECO:0000313" key="14">
    <source>
        <dbReference type="Proteomes" id="UP001596425"/>
    </source>
</evidence>
<feature type="domain" description="General secretion pathway GspH" evidence="12">
    <location>
        <begin position="46"/>
        <end position="161"/>
    </location>
</feature>
<dbReference type="InterPro" id="IPR022346">
    <property type="entry name" value="T2SS_GspH"/>
</dbReference>
<evidence type="ECO:0000256" key="3">
    <source>
        <dbReference type="ARBA" id="ARBA00022475"/>
    </source>
</evidence>
<evidence type="ECO:0000256" key="10">
    <source>
        <dbReference type="ARBA" id="ARBA00030775"/>
    </source>
</evidence>
<evidence type="ECO:0000256" key="4">
    <source>
        <dbReference type="ARBA" id="ARBA00022481"/>
    </source>
</evidence>
<evidence type="ECO:0000313" key="13">
    <source>
        <dbReference type="EMBL" id="MFC6634565.1"/>
    </source>
</evidence>
<dbReference type="EMBL" id="JBHSVR010000001">
    <property type="protein sequence ID" value="MFC6634565.1"/>
    <property type="molecule type" value="Genomic_DNA"/>
</dbReference>
<comment type="similarity">
    <text evidence="9">Belongs to the GSP H family.</text>
</comment>
<evidence type="ECO:0000256" key="1">
    <source>
        <dbReference type="ARBA" id="ARBA00004377"/>
    </source>
</evidence>
<evidence type="ECO:0000256" key="7">
    <source>
        <dbReference type="ARBA" id="ARBA00022989"/>
    </source>
</evidence>
<evidence type="ECO:0000256" key="8">
    <source>
        <dbReference type="ARBA" id="ARBA00023136"/>
    </source>
</evidence>
<organism evidence="13 14">
    <name type="scientific">Microbulbifer taiwanensis</name>
    <dbReference type="NCBI Taxonomy" id="986746"/>
    <lineage>
        <taxon>Bacteria</taxon>
        <taxon>Pseudomonadati</taxon>
        <taxon>Pseudomonadota</taxon>
        <taxon>Gammaproteobacteria</taxon>
        <taxon>Cellvibrionales</taxon>
        <taxon>Microbulbiferaceae</taxon>
        <taxon>Microbulbifer</taxon>
    </lineage>
</organism>
<dbReference type="Proteomes" id="UP001596425">
    <property type="component" value="Unassembled WGS sequence"/>
</dbReference>
<dbReference type="PROSITE" id="PS00409">
    <property type="entry name" value="PROKAR_NTER_METHYL"/>
    <property type="match status" value="1"/>
</dbReference>
<protein>
    <recommendedName>
        <fullName evidence="2">Type II secretion system protein H</fullName>
    </recommendedName>
    <alternativeName>
        <fullName evidence="10">General secretion pathway protein H</fullName>
    </alternativeName>
</protein>
<name>A0ABW1YPG4_9GAMM</name>
<accession>A0ABW1YPG4</accession>
<keyword evidence="4" id="KW-0488">Methylation</keyword>
<reference evidence="14" key="1">
    <citation type="journal article" date="2019" name="Int. J. Syst. Evol. Microbiol.">
        <title>The Global Catalogue of Microorganisms (GCM) 10K type strain sequencing project: providing services to taxonomists for standard genome sequencing and annotation.</title>
        <authorList>
            <consortium name="The Broad Institute Genomics Platform"/>
            <consortium name="The Broad Institute Genome Sequencing Center for Infectious Disease"/>
            <person name="Wu L."/>
            <person name="Ma J."/>
        </authorList>
    </citation>
    <scope>NUCLEOTIDE SEQUENCE [LARGE SCALE GENOMIC DNA]</scope>
    <source>
        <strain evidence="14">CGMCC 1.13718</strain>
    </source>
</reference>
<dbReference type="RefSeq" id="WP_193194435.1">
    <property type="nucleotide sequence ID" value="NZ_JACZFR010000060.1"/>
</dbReference>
<dbReference type="Pfam" id="PF07963">
    <property type="entry name" value="N_methyl"/>
    <property type="match status" value="1"/>
</dbReference>
<dbReference type="InterPro" id="IPR012902">
    <property type="entry name" value="N_methyl_site"/>
</dbReference>
<keyword evidence="8 11" id="KW-0472">Membrane</keyword>
<dbReference type="NCBIfam" id="TIGR02532">
    <property type="entry name" value="IV_pilin_GFxxxE"/>
    <property type="match status" value="1"/>
</dbReference>
<evidence type="ECO:0000256" key="11">
    <source>
        <dbReference type="SAM" id="Phobius"/>
    </source>
</evidence>
<dbReference type="Pfam" id="PF12019">
    <property type="entry name" value="GspH"/>
    <property type="match status" value="1"/>
</dbReference>
<sequence length="174" mass="19040">MNNFRRMAGFTLVELMVVLMVLGIITAMGVPSFNTMIKNNRMVTMTNDLNGTLQYARAEAVRRGGAVQVSAIDGDVNNGLRVWVNENADKAYNSGTDTELRVLRIDLAQIELDADVGTTPMENLDFTFNARGESSLGDILSLGLCDDRDGLYGRQLQMLVSGAVRLQKDTACTK</sequence>
<evidence type="ECO:0000256" key="9">
    <source>
        <dbReference type="ARBA" id="ARBA00025772"/>
    </source>
</evidence>
<keyword evidence="5" id="KW-0997">Cell inner membrane</keyword>
<keyword evidence="14" id="KW-1185">Reference proteome</keyword>
<dbReference type="SUPFAM" id="SSF54523">
    <property type="entry name" value="Pili subunits"/>
    <property type="match status" value="1"/>
</dbReference>
<dbReference type="InterPro" id="IPR045584">
    <property type="entry name" value="Pilin-like"/>
</dbReference>
<evidence type="ECO:0000256" key="5">
    <source>
        <dbReference type="ARBA" id="ARBA00022519"/>
    </source>
</evidence>
<comment type="subcellular location">
    <subcellularLocation>
        <location evidence="1">Cell inner membrane</location>
        <topology evidence="1">Single-pass membrane protein</topology>
    </subcellularLocation>
</comment>
<gene>
    <name evidence="13" type="ORF">ACFQBM_14830</name>
</gene>
<evidence type="ECO:0000256" key="2">
    <source>
        <dbReference type="ARBA" id="ARBA00021549"/>
    </source>
</evidence>
<keyword evidence="7 11" id="KW-1133">Transmembrane helix</keyword>
<feature type="transmembrane region" description="Helical" evidence="11">
    <location>
        <begin position="12"/>
        <end position="33"/>
    </location>
</feature>
<evidence type="ECO:0000259" key="12">
    <source>
        <dbReference type="Pfam" id="PF12019"/>
    </source>
</evidence>
<keyword evidence="6 11" id="KW-0812">Transmembrane</keyword>
<keyword evidence="3" id="KW-1003">Cell membrane</keyword>
<evidence type="ECO:0000256" key="6">
    <source>
        <dbReference type="ARBA" id="ARBA00022692"/>
    </source>
</evidence>
<dbReference type="Gene3D" id="3.55.40.10">
    <property type="entry name" value="minor pseudopilin epsh domain"/>
    <property type="match status" value="1"/>
</dbReference>